<evidence type="ECO:0000313" key="2">
    <source>
        <dbReference type="Proteomes" id="UP001061958"/>
    </source>
</evidence>
<evidence type="ECO:0000313" key="1">
    <source>
        <dbReference type="EMBL" id="GJQ15921.1"/>
    </source>
</evidence>
<keyword evidence="2" id="KW-1185">Reference proteome</keyword>
<reference evidence="1" key="1">
    <citation type="journal article" date="2022" name="Proc. Natl. Acad. Sci. U.S.A.">
        <title>Life cycle and functional genomics of the unicellular red alga Galdieria for elucidating algal and plant evolution and industrial use.</title>
        <authorList>
            <person name="Hirooka S."/>
            <person name="Itabashi T."/>
            <person name="Ichinose T.M."/>
            <person name="Onuma R."/>
            <person name="Fujiwara T."/>
            <person name="Yamashita S."/>
            <person name="Jong L.W."/>
            <person name="Tomita R."/>
            <person name="Iwane A.H."/>
            <person name="Miyagishima S.Y."/>
        </authorList>
    </citation>
    <scope>NUCLEOTIDE SEQUENCE</scope>
    <source>
        <strain evidence="1">NBRC 102759</strain>
    </source>
</reference>
<dbReference type="OrthoDB" id="3828at2759"/>
<dbReference type="Proteomes" id="UP001061958">
    <property type="component" value="Unassembled WGS sequence"/>
</dbReference>
<accession>A0A9C7Q4C4</accession>
<reference evidence="1" key="2">
    <citation type="submission" date="2022-01" db="EMBL/GenBank/DDBJ databases">
        <authorList>
            <person name="Hirooka S."/>
            <person name="Miyagishima S.Y."/>
        </authorList>
    </citation>
    <scope>NUCLEOTIDE SEQUENCE</scope>
    <source>
        <strain evidence="1">NBRC 102759</strain>
    </source>
</reference>
<organism evidence="1 2">
    <name type="scientific">Galdieria partita</name>
    <dbReference type="NCBI Taxonomy" id="83374"/>
    <lineage>
        <taxon>Eukaryota</taxon>
        <taxon>Rhodophyta</taxon>
        <taxon>Bangiophyceae</taxon>
        <taxon>Galdieriales</taxon>
        <taxon>Galdieriaceae</taxon>
        <taxon>Galdieria</taxon>
    </lineage>
</organism>
<comment type="caution">
    <text evidence="1">The sequence shown here is derived from an EMBL/GenBank/DDBJ whole genome shotgun (WGS) entry which is preliminary data.</text>
</comment>
<protein>
    <submittedName>
        <fullName evidence="1">Uncharacterized protein</fullName>
    </submittedName>
</protein>
<sequence length="342" mass="39238">MNNKGSKLLGKSGLRNKEGQRILFLENGIFIRKRCCICRYWRCKPPSLLRIAYRRRVFLQLVNQLKLDCASSSLSSSLVDSEAHFELPEYGVVGMVECEESSVGSLSKQPPSMYMKFVIKSVLDSFIEETFISKEEPQHSFSLYRLECLVRQAFEQFPISNILSCCILKMEGERLFCATIGTCGFLVIRDDKVFYDTRPSCLQILESAYESNSPKEELSYLSSHIRYKEISVQEDDLVIIGNRGFLWNISNEQIIAYLRPVSNSFDSTLSIANYTSLGHFRQDDPRMISYMLSHIAYDFADNGSFQSLDYPRNNRLLFPTSSLYPISNIHLVACISCIVRRL</sequence>
<name>A0A9C7Q4C4_9RHOD</name>
<dbReference type="SUPFAM" id="SSF81606">
    <property type="entry name" value="PP2C-like"/>
    <property type="match status" value="1"/>
</dbReference>
<gene>
    <name evidence="1" type="ORF">GpartN1_g7712.t1</name>
</gene>
<dbReference type="InterPro" id="IPR036457">
    <property type="entry name" value="PPM-type-like_dom_sf"/>
</dbReference>
<dbReference type="EMBL" id="BQMJ01000077">
    <property type="protein sequence ID" value="GJQ15921.1"/>
    <property type="molecule type" value="Genomic_DNA"/>
</dbReference>
<proteinExistence type="predicted"/>
<dbReference type="AlphaFoldDB" id="A0A9C7Q4C4"/>